<organism evidence="1 2">
    <name type="scientific">Amycolatopsis nalaikhensis</name>
    <dbReference type="NCBI Taxonomy" id="715472"/>
    <lineage>
        <taxon>Bacteria</taxon>
        <taxon>Bacillati</taxon>
        <taxon>Actinomycetota</taxon>
        <taxon>Actinomycetes</taxon>
        <taxon>Pseudonocardiales</taxon>
        <taxon>Pseudonocardiaceae</taxon>
        <taxon>Amycolatopsis</taxon>
    </lineage>
</organism>
<dbReference type="Proteomes" id="UP001227101">
    <property type="component" value="Chromosome"/>
</dbReference>
<dbReference type="EMBL" id="CP127173">
    <property type="protein sequence ID" value="WIV52895.1"/>
    <property type="molecule type" value="Genomic_DNA"/>
</dbReference>
<proteinExistence type="predicted"/>
<name>A0ABY8XAG2_9PSEU</name>
<gene>
    <name evidence="1" type="ORF">QP939_28540</name>
</gene>
<sequence length="84" mass="9647">MSALIYLDPALLRPVVNGHWHRTRLTCIPAPGQIITMLCGEEAPAEFQPLVDRRARGVPHMCPRCDSTYRREQGIPLEQDRLRR</sequence>
<reference evidence="1 2" key="1">
    <citation type="submission" date="2023-06" db="EMBL/GenBank/DDBJ databases">
        <authorList>
            <person name="Oyuntsetseg B."/>
            <person name="Kim S.B."/>
        </authorList>
    </citation>
    <scope>NUCLEOTIDE SEQUENCE [LARGE SCALE GENOMIC DNA]</scope>
    <source>
        <strain evidence="1 2">2-2</strain>
    </source>
</reference>
<dbReference type="RefSeq" id="WP_285449297.1">
    <property type="nucleotide sequence ID" value="NZ_CP127173.1"/>
</dbReference>
<evidence type="ECO:0008006" key="3">
    <source>
        <dbReference type="Google" id="ProtNLM"/>
    </source>
</evidence>
<evidence type="ECO:0000313" key="1">
    <source>
        <dbReference type="EMBL" id="WIV52895.1"/>
    </source>
</evidence>
<protein>
    <recommendedName>
        <fullName evidence="3">Zinc finger protein</fullName>
    </recommendedName>
</protein>
<keyword evidence="2" id="KW-1185">Reference proteome</keyword>
<accession>A0ABY8XAG2</accession>
<evidence type="ECO:0000313" key="2">
    <source>
        <dbReference type="Proteomes" id="UP001227101"/>
    </source>
</evidence>